<gene>
    <name evidence="2" type="ORF">AKO1_008598</name>
</gene>
<protein>
    <submittedName>
        <fullName evidence="2">DNA translocase FtsK</fullName>
    </submittedName>
</protein>
<reference evidence="2 3" key="1">
    <citation type="submission" date="2024-03" db="EMBL/GenBank/DDBJ databases">
        <title>The Acrasis kona genome and developmental transcriptomes reveal deep origins of eukaryotic multicellular pathways.</title>
        <authorList>
            <person name="Sheikh S."/>
            <person name="Fu C.-J."/>
            <person name="Brown M.W."/>
            <person name="Baldauf S.L."/>
        </authorList>
    </citation>
    <scope>NUCLEOTIDE SEQUENCE [LARGE SCALE GENOMIC DNA]</scope>
    <source>
        <strain evidence="2 3">ATCC MYA-3509</strain>
    </source>
</reference>
<accession>A0AAW2YNF2</accession>
<evidence type="ECO:0000313" key="2">
    <source>
        <dbReference type="EMBL" id="KAL0478365.1"/>
    </source>
</evidence>
<keyword evidence="3" id="KW-1185">Reference proteome</keyword>
<evidence type="ECO:0000313" key="3">
    <source>
        <dbReference type="Proteomes" id="UP001431209"/>
    </source>
</evidence>
<evidence type="ECO:0000256" key="1">
    <source>
        <dbReference type="SAM" id="MobiDB-lite"/>
    </source>
</evidence>
<feature type="region of interest" description="Disordered" evidence="1">
    <location>
        <begin position="1"/>
        <end position="25"/>
    </location>
</feature>
<proteinExistence type="predicted"/>
<dbReference type="Proteomes" id="UP001431209">
    <property type="component" value="Unassembled WGS sequence"/>
</dbReference>
<dbReference type="AlphaFoldDB" id="A0AAW2YNF2"/>
<name>A0AAW2YNF2_9EUKA</name>
<organism evidence="2 3">
    <name type="scientific">Acrasis kona</name>
    <dbReference type="NCBI Taxonomy" id="1008807"/>
    <lineage>
        <taxon>Eukaryota</taxon>
        <taxon>Discoba</taxon>
        <taxon>Heterolobosea</taxon>
        <taxon>Tetramitia</taxon>
        <taxon>Eutetramitia</taxon>
        <taxon>Acrasidae</taxon>
        <taxon>Acrasis</taxon>
    </lineage>
</organism>
<dbReference type="EMBL" id="JAOPGA020000370">
    <property type="protein sequence ID" value="KAL0478365.1"/>
    <property type="molecule type" value="Genomic_DNA"/>
</dbReference>
<comment type="caution">
    <text evidence="2">The sequence shown here is derived from an EMBL/GenBank/DDBJ whole genome shotgun (WGS) entry which is preliminary data.</text>
</comment>
<sequence>MRKHKKLDIKTKTKKMGAKKKQKQHNMNGTVITKEPIVNKVIDHAVVDTIIDKKFVEIHKQDIVTEVHEQPIIEIHEKPVTQLVEEQSIYTRTTTNAKFEEFKTEPLKDAAFLEAQAELLGTRSLVKKSEADIAQVQEKEYIKKIEVQPIVELHEQPRITEIHEQEIIEVQEQPITRVFHEKPIVRRFNEGVEVASSRLDTTTVDTTVKPTVRKTRRAIYLVEVERTVEQAF</sequence>
<feature type="compositionally biased region" description="Basic residues" evidence="1">
    <location>
        <begin position="1"/>
        <end position="24"/>
    </location>
</feature>